<evidence type="ECO:0000313" key="8">
    <source>
        <dbReference type="Proteomes" id="UP000838756"/>
    </source>
</evidence>
<feature type="region of interest" description="Disordered" evidence="4">
    <location>
        <begin position="1536"/>
        <end position="1560"/>
    </location>
</feature>
<feature type="compositionally biased region" description="Polar residues" evidence="4">
    <location>
        <begin position="1945"/>
        <end position="1958"/>
    </location>
</feature>
<feature type="region of interest" description="Disordered" evidence="4">
    <location>
        <begin position="2752"/>
        <end position="2837"/>
    </location>
</feature>
<feature type="region of interest" description="Disordered" evidence="4">
    <location>
        <begin position="471"/>
        <end position="500"/>
    </location>
</feature>
<comment type="caution">
    <text evidence="7">The sequence shown here is derived from an EMBL/GenBank/DDBJ whole genome shotgun (WGS) entry which is preliminary data.</text>
</comment>
<feature type="signal peptide" evidence="5">
    <location>
        <begin position="1"/>
        <end position="36"/>
    </location>
</feature>
<feature type="region of interest" description="Disordered" evidence="4">
    <location>
        <begin position="1394"/>
        <end position="1460"/>
    </location>
</feature>
<feature type="compositionally biased region" description="Polar residues" evidence="4">
    <location>
        <begin position="1219"/>
        <end position="1238"/>
    </location>
</feature>
<feature type="region of interest" description="Disordered" evidence="4">
    <location>
        <begin position="2400"/>
        <end position="2515"/>
    </location>
</feature>
<evidence type="ECO:0000256" key="1">
    <source>
        <dbReference type="ARBA" id="ARBA00004613"/>
    </source>
</evidence>
<feature type="domain" description="VWFC" evidence="6">
    <location>
        <begin position="248"/>
        <end position="315"/>
    </location>
</feature>
<dbReference type="PANTHER" id="PTHR46698">
    <property type="entry name" value="CROSSVEINLESS 2"/>
    <property type="match status" value="1"/>
</dbReference>
<feature type="region of interest" description="Disordered" evidence="4">
    <location>
        <begin position="2659"/>
        <end position="2704"/>
    </location>
</feature>
<reference evidence="7" key="1">
    <citation type="submission" date="2022-03" db="EMBL/GenBank/DDBJ databases">
        <authorList>
            <person name="Lindestad O."/>
        </authorList>
    </citation>
    <scope>NUCLEOTIDE SEQUENCE</scope>
</reference>
<feature type="region of interest" description="Disordered" evidence="4">
    <location>
        <begin position="2565"/>
        <end position="2602"/>
    </location>
</feature>
<feature type="compositionally biased region" description="Basic and acidic residues" evidence="4">
    <location>
        <begin position="2659"/>
        <end position="2681"/>
    </location>
</feature>
<feature type="compositionally biased region" description="Polar residues" evidence="4">
    <location>
        <begin position="1851"/>
        <end position="1865"/>
    </location>
</feature>
<organism evidence="7 8">
    <name type="scientific">Pararge aegeria aegeria</name>
    <dbReference type="NCBI Taxonomy" id="348720"/>
    <lineage>
        <taxon>Eukaryota</taxon>
        <taxon>Metazoa</taxon>
        <taxon>Ecdysozoa</taxon>
        <taxon>Arthropoda</taxon>
        <taxon>Hexapoda</taxon>
        <taxon>Insecta</taxon>
        <taxon>Pterygota</taxon>
        <taxon>Neoptera</taxon>
        <taxon>Endopterygota</taxon>
        <taxon>Lepidoptera</taxon>
        <taxon>Glossata</taxon>
        <taxon>Ditrysia</taxon>
        <taxon>Papilionoidea</taxon>
        <taxon>Nymphalidae</taxon>
        <taxon>Satyrinae</taxon>
        <taxon>Satyrini</taxon>
        <taxon>Parargina</taxon>
        <taxon>Pararge</taxon>
    </lineage>
</organism>
<name>A0A8S4SA67_9NEOP</name>
<feature type="compositionally biased region" description="Polar residues" evidence="4">
    <location>
        <begin position="1797"/>
        <end position="1821"/>
    </location>
</feature>
<feature type="compositionally biased region" description="Basic and acidic residues" evidence="4">
    <location>
        <begin position="2583"/>
        <end position="2602"/>
    </location>
</feature>
<accession>A0A8S4SA67</accession>
<keyword evidence="2" id="KW-0964">Secreted</keyword>
<feature type="region of interest" description="Disordered" evidence="4">
    <location>
        <begin position="1215"/>
        <end position="1247"/>
    </location>
</feature>
<feature type="compositionally biased region" description="Basic and acidic residues" evidence="4">
    <location>
        <begin position="1838"/>
        <end position="1850"/>
    </location>
</feature>
<dbReference type="PROSITE" id="PS50184">
    <property type="entry name" value="VWFC_2"/>
    <property type="match status" value="1"/>
</dbReference>
<dbReference type="InterPro" id="IPR052424">
    <property type="entry name" value="Kielin_Chordin-BMP_Reg"/>
</dbReference>
<feature type="compositionally biased region" description="Polar residues" evidence="4">
    <location>
        <begin position="2796"/>
        <end position="2805"/>
    </location>
</feature>
<dbReference type="Proteomes" id="UP000838756">
    <property type="component" value="Unassembled WGS sequence"/>
</dbReference>
<proteinExistence type="predicted"/>
<protein>
    <submittedName>
        <fullName evidence="7">Jg16378 protein</fullName>
    </submittedName>
</protein>
<evidence type="ECO:0000256" key="5">
    <source>
        <dbReference type="SAM" id="SignalP"/>
    </source>
</evidence>
<evidence type="ECO:0000256" key="4">
    <source>
        <dbReference type="SAM" id="MobiDB-lite"/>
    </source>
</evidence>
<feature type="region of interest" description="Disordered" evidence="4">
    <location>
        <begin position="1929"/>
        <end position="1968"/>
    </location>
</feature>
<dbReference type="OrthoDB" id="10068079at2759"/>
<dbReference type="GO" id="GO:0005576">
    <property type="term" value="C:extracellular region"/>
    <property type="evidence" value="ECO:0007669"/>
    <property type="project" value="UniProtKB-SubCell"/>
</dbReference>
<feature type="compositionally biased region" description="Basic and acidic residues" evidence="4">
    <location>
        <begin position="1407"/>
        <end position="1450"/>
    </location>
</feature>
<feature type="region of interest" description="Disordered" evidence="4">
    <location>
        <begin position="2151"/>
        <end position="2182"/>
    </location>
</feature>
<dbReference type="SMART" id="SM00214">
    <property type="entry name" value="VWC"/>
    <property type="match status" value="4"/>
</dbReference>
<feature type="compositionally biased region" description="Basic and acidic residues" evidence="4">
    <location>
        <begin position="1504"/>
        <end position="1521"/>
    </location>
</feature>
<feature type="compositionally biased region" description="Polar residues" evidence="4">
    <location>
        <begin position="2151"/>
        <end position="2176"/>
    </location>
</feature>
<feature type="compositionally biased region" description="Basic and acidic residues" evidence="4">
    <location>
        <begin position="484"/>
        <end position="493"/>
    </location>
</feature>
<dbReference type="InterPro" id="IPR001007">
    <property type="entry name" value="VWF_dom"/>
</dbReference>
<comment type="subcellular location">
    <subcellularLocation>
        <location evidence="1">Secreted</location>
    </subcellularLocation>
</comment>
<feature type="compositionally biased region" description="Polar residues" evidence="4">
    <location>
        <begin position="2777"/>
        <end position="2787"/>
    </location>
</feature>
<dbReference type="PANTHER" id="PTHR46698:SF3">
    <property type="entry name" value="TENECTIN ISOFORM 1-RELATED"/>
    <property type="match status" value="1"/>
</dbReference>
<feature type="compositionally biased region" description="Basic and acidic residues" evidence="4">
    <location>
        <begin position="1991"/>
        <end position="2004"/>
    </location>
</feature>
<dbReference type="EMBL" id="CAKXAJ010026240">
    <property type="protein sequence ID" value="CAH2263956.1"/>
    <property type="molecule type" value="Genomic_DNA"/>
</dbReference>
<feature type="region of interest" description="Disordered" evidence="4">
    <location>
        <begin position="1504"/>
        <end position="1524"/>
    </location>
</feature>
<evidence type="ECO:0000259" key="6">
    <source>
        <dbReference type="PROSITE" id="PS50184"/>
    </source>
</evidence>
<dbReference type="Gene3D" id="2.10.70.10">
    <property type="entry name" value="Complement Module, domain 1"/>
    <property type="match status" value="1"/>
</dbReference>
<feature type="compositionally biased region" description="Basic and acidic residues" evidence="4">
    <location>
        <begin position="1536"/>
        <end position="1552"/>
    </location>
</feature>
<keyword evidence="8" id="KW-1185">Reference proteome</keyword>
<evidence type="ECO:0000256" key="2">
    <source>
        <dbReference type="ARBA" id="ARBA00022525"/>
    </source>
</evidence>
<feature type="chain" id="PRO_5035899072" evidence="5">
    <location>
        <begin position="37"/>
        <end position="3038"/>
    </location>
</feature>
<dbReference type="SUPFAM" id="SSF57603">
    <property type="entry name" value="FnI-like domain"/>
    <property type="match status" value="6"/>
</dbReference>
<evidence type="ECO:0000313" key="7">
    <source>
        <dbReference type="EMBL" id="CAH2263956.1"/>
    </source>
</evidence>
<feature type="compositionally biased region" description="Polar residues" evidence="4">
    <location>
        <begin position="2483"/>
        <end position="2493"/>
    </location>
</feature>
<evidence type="ECO:0000256" key="3">
    <source>
        <dbReference type="ARBA" id="ARBA00022729"/>
    </source>
</evidence>
<feature type="region of interest" description="Disordered" evidence="4">
    <location>
        <begin position="1792"/>
        <end position="1865"/>
    </location>
</feature>
<gene>
    <name evidence="7" type="primary">jg16378</name>
    <name evidence="7" type="ORF">PAEG_LOCUS24464</name>
</gene>
<sequence>MPAYIYPFSDGRRQMDRRRAAAALLALAACIACSEAAPTTTNHTALELHDGSIEGCYYNFQHYGEGDRIMTNEPCLNCTCHNRMLMCYLRVCPFTKAIGQDCTVEKRADQCCPIVTCPDVPVDLLTSTSTSSPAEYGATGLGKLDKYGCSIHGKYFPEGAKVPPTPNKPCEHCYCIRNMTTCVMQECTLHVDGCTPIYHKDVCCPVRYSCDHPEDEIPLLDDMTTTVRPTPGFLLTTTTLSPVTQMSQECVHDDQIFPDGALIKTEKACEHCYCMKGDIVCVVQECGTPMENEGKNCTSLLPRHGQCCPDTYICEGDERVTDSTTEIVELTSSPPRRVEGSGYRNEPDEPYTEISPVTTETEGSGEEFTAVSQIDTGDNIIPKTETTEIIEDILFTTTESSMQLGQSTEPDKGQNTIPDTVIDIENIRESKPDKVTLSSFDESTPTISEQFTTLIDLFDHKNEISTTQSVLRVDDESVSGDNSSPKDHEKETTDSSDFLSKTTMADENMIHTNPTIMIEPDQLEITTPTTEFTNKVQEPSKQEDISTETFEQSSVTDQVKFTDVFKTSPEAETSIESTTVPVTKLVVTEITVDTNINEVDDKVSPISSPSRIPGEGDCLLNGITYNNNTNVPSTNNCHTGCKCISSIIKCDPIICSPPPEYMENMNDCQPIYDTPNSCCPTYVCSVKETIPPESHSHMSGTESPKPVTASECSGNDCIVGIEKKPSVKPTVCTSGDCLSETPIKQEECDSKDCKSQVQTSPSIPTQDCSDGQCQIVPVEPCVSENCKKEAPKDIILEKDLVSTKTPALQTECASSDCKDEVQTSSPLPSQECSDGKCQTLPVVPCEGDNCKSEAPKDTISEIDLESTKTPAIQEECDSIDCKVQTSSSIPSQDCSYGKCQTLPVLPCEGNNCKSDAPNDIILEKDLGSTITPDIQEECNSKDCKDQVQTSPSIPSHHCADGNCQIVPCEGENCKTEASMETGTEKDLEPSKICNEENGCDDFNLIGQDECVDESCKQKDVSEVGVKLPTQCSGPDCKLHDEPTVQSTEQASEIQTEGSTVSDLNQQKTETIDLHVTTTKEKLTGSDKDVTRPPVYTEYPEKQSTAFEPIVTELPNQYSTENILQTEIPIIQTATELYEEAVTKTETLQTESPKYPDVQSTVSQDNYIHTDDTLSTKLPEYLETETEESFTQENEQSSTDKPHVYTDSHEIITAEEHTKASQNSVTESEITQTKATTSKISEEDDIKTESPEIIEKEEFEISTSDLLETEKEKTTEASLPVMETTLPAIIITEKETMQSESPGEDNENELFETKVPVTEKEIQDEVTEIFIEPVDVQTKAPGTYATEQESTGIKVTAIEDETTELVNPEKFETVTEINLSETPEKLGTEKVTIKPETEKPMVTVVDQSKADDSDKDDDVTKKQEDQKVFQESATEKETIEASVPDQHEMKQESTTTHSFDEASEKVQTVISLNPITEEAEPAYVTKESILEPQTTTTKKPEIIVEEKIYDDSQEPKPTKPEDLPTDEITEIATEHFETDATKSETVSYDKGEGVTESINEPILIEEIGEITTLEPHRLETEEQEMYTKSPQDIGTKLGEKEMLTDKDMLYTTIPDLNETIKSDDISDSIDQSVTESHVTNTKESEILASQHDETSTAHDVIFTEKYEGSSIIDTESTLQPTNLFTNEQEKHSEDPVSLTTKLPELYPTLSVEIITTATSTDKPNVMTTLDLDKYDKDPSDKIHYTTLKTIEELPTTESSILNTEKPDISATIQTSTDAKLDLESSYLTTKIAKEPESSTDSLDFVTETSKSPSDYTVLTQENTESHKDTSDHLTTQSTYKDELPTESHETVSHQTSYTKAVTESDVETSSKMIVKDVTETQDEITTTRYQITENPEISELDASFTKTSEFDIVAQKEQVTNTINEVEVQTETQYATEKEGLKPFTSDEQSPDTTENSGKQKPHLPENTNVDLFTTQTASELPLEITTEKTSFNKEEDTEIKEEMSTKVPASTEMFEQSTFETEDRITTKPQILYTSSTDKVPTTLDNINIQKEHEPESDILLTTLSSLEPDKKITESPMSLVTHIDHVPSSQTTPSDEIEMTEQATVTNVVQKLDEKKTQTTLPEIYVTELQKKQSTETPSYHTTLKELETETYSKSNVEESNNLNTDQAERSTTPIMQDDFSDDRKTTEIPIQQYDSTDGPVAGIVSNEYVPNTEDTPTLSSEDTIVDSQPQNTTTIKPLTEKEPNHFNEPENLLPEPVEGIVITPPDKTQTVQEDMTTTTSSIVLDDEHVKETISTTATLIQQQETEHPEINIYDSQTVVPEKDTSEMGEFVGTETPKLSTDKESETGTSIYIPIVSESTEKPLLVSETSESDNIEKDKPTEIEIQSVDKSTTITDLVNEDDVRYTQSKPLSDTTETQQNESSNEASDIATKVPDQFIASTEKIFTVVSEQDEKPGISGSSDSKNASDDSSSHSTSLIPEISTLSTETQTEPTGVEKVTTIKESLPEDETPKPIATVQEADIQTEIYSTQSAIEKVSFTTEPPAQTNIETEKIETGVHTPTEFTPTTLESSHTEAQSAQTHTEFDMSEDQKETTEPGHELSDTTPFLVELKEHTHQVMDDSSRTSTEVMFTTALYESHHTERGDQNLDVTDKYEDEYKTSTPITEHEQEDKLGQDQKEQRIPTTTSINEDITERPNDIKPLPTISSELPEIDLVEQEKQYTTTVQDVVITTSGLPQTVSEKEWFTTISPEPQKVTYPAPETSSISTEKDNDISTKKPLQSEASMGTTLLEEDLSRVTSQATTSKIVEETTKFSPLTDKPSQPEEKPIKMTPSPSTQELAKPVFDDEINEGIPSPDFPPSGTGGYGQEPDYVEEDQAFGPGTCRYGGKVYVSAQQIPRDDPCDFCFCFRSDIICLQQSCPPPIHGCHEEPIQGFCCPRYECPVSMATTLNVTTTTTTTTTTLPPHFLPHAYKGAAQRRGCQIKGHTYKVGEVVRASSGPCLHCTCGGDGQMKCDPKACTPEPMLRQMIAAAVSAKRRR</sequence>
<keyword evidence="3 5" id="KW-0732">Signal</keyword>
<feature type="region of interest" description="Disordered" evidence="4">
    <location>
        <begin position="1991"/>
        <end position="2023"/>
    </location>
</feature>
<feature type="compositionally biased region" description="Polar residues" evidence="4">
    <location>
        <begin position="2565"/>
        <end position="2582"/>
    </location>
</feature>
<feature type="compositionally biased region" description="Polar residues" evidence="4">
    <location>
        <begin position="2406"/>
        <end position="2427"/>
    </location>
</feature>
<feature type="region of interest" description="Disordered" evidence="4">
    <location>
        <begin position="334"/>
        <end position="364"/>
    </location>
</feature>